<protein>
    <submittedName>
        <fullName evidence="2">Uncharacterized protein</fullName>
    </submittedName>
</protein>
<accession>A0ABN8IR77</accession>
<evidence type="ECO:0000256" key="1">
    <source>
        <dbReference type="SAM" id="MobiDB-lite"/>
    </source>
</evidence>
<keyword evidence="3" id="KW-1185">Reference proteome</keyword>
<dbReference type="EMBL" id="OW152815">
    <property type="protein sequence ID" value="CAH2063837.1"/>
    <property type="molecule type" value="Genomic_DNA"/>
</dbReference>
<sequence length="67" mass="6941">MHLKRLANSKRLLSLLKPSEQGVRCITPCAVSLLYATAAGCAECAPSPAASRAGRSIGASDVRGTTR</sequence>
<dbReference type="Proteomes" id="UP000837857">
    <property type="component" value="Chromosome 3"/>
</dbReference>
<reference evidence="2" key="1">
    <citation type="submission" date="2022-03" db="EMBL/GenBank/DDBJ databases">
        <authorList>
            <person name="Martin H S."/>
        </authorList>
    </citation>
    <scope>NUCLEOTIDE SEQUENCE</scope>
</reference>
<proteinExistence type="predicted"/>
<evidence type="ECO:0000313" key="3">
    <source>
        <dbReference type="Proteomes" id="UP000837857"/>
    </source>
</evidence>
<gene>
    <name evidence="2" type="ORF">IPOD504_LOCUS12700</name>
</gene>
<organism evidence="2 3">
    <name type="scientific">Iphiclides podalirius</name>
    <name type="common">scarce swallowtail</name>
    <dbReference type="NCBI Taxonomy" id="110791"/>
    <lineage>
        <taxon>Eukaryota</taxon>
        <taxon>Metazoa</taxon>
        <taxon>Ecdysozoa</taxon>
        <taxon>Arthropoda</taxon>
        <taxon>Hexapoda</taxon>
        <taxon>Insecta</taxon>
        <taxon>Pterygota</taxon>
        <taxon>Neoptera</taxon>
        <taxon>Endopterygota</taxon>
        <taxon>Lepidoptera</taxon>
        <taxon>Glossata</taxon>
        <taxon>Ditrysia</taxon>
        <taxon>Papilionoidea</taxon>
        <taxon>Papilionidae</taxon>
        <taxon>Papilioninae</taxon>
        <taxon>Iphiclides</taxon>
    </lineage>
</organism>
<feature type="region of interest" description="Disordered" evidence="1">
    <location>
        <begin position="45"/>
        <end position="67"/>
    </location>
</feature>
<evidence type="ECO:0000313" key="2">
    <source>
        <dbReference type="EMBL" id="CAH2063837.1"/>
    </source>
</evidence>
<name>A0ABN8IR77_9NEOP</name>
<feature type="compositionally biased region" description="Low complexity" evidence="1">
    <location>
        <begin position="45"/>
        <end position="60"/>
    </location>
</feature>
<feature type="non-terminal residue" evidence="2">
    <location>
        <position position="1"/>
    </location>
</feature>